<proteinExistence type="predicted"/>
<keyword evidence="2" id="KW-1185">Reference proteome</keyword>
<evidence type="ECO:0000313" key="1">
    <source>
        <dbReference type="EMBL" id="GAC27227.1"/>
    </source>
</evidence>
<organism evidence="1 2">
    <name type="scientific">Brumicola pallidula DSM 14239 = ACAM 615</name>
    <dbReference type="NCBI Taxonomy" id="1121922"/>
    <lineage>
        <taxon>Bacteria</taxon>
        <taxon>Pseudomonadati</taxon>
        <taxon>Pseudomonadota</taxon>
        <taxon>Gammaproteobacteria</taxon>
        <taxon>Alteromonadales</taxon>
        <taxon>Alteromonadaceae</taxon>
        <taxon>Brumicola</taxon>
    </lineage>
</organism>
<accession>K6ZA24</accession>
<dbReference type="AlphaFoldDB" id="K6ZA24"/>
<sequence>MAKGRVICQLSVVKGLTKVQRIVDIGNMPFILATKSPVE</sequence>
<comment type="caution">
    <text evidence="1">The sequence shown here is derived from an EMBL/GenBank/DDBJ whole genome shotgun (WGS) entry which is preliminary data.</text>
</comment>
<dbReference type="EMBL" id="BAEQ01000007">
    <property type="protein sequence ID" value="GAC27227.1"/>
    <property type="molecule type" value="Genomic_DNA"/>
</dbReference>
<protein>
    <submittedName>
        <fullName evidence="1">Uncharacterized protein</fullName>
    </submittedName>
</protein>
<dbReference type="Proteomes" id="UP000006251">
    <property type="component" value="Unassembled WGS sequence"/>
</dbReference>
<gene>
    <name evidence="1" type="ORF">GPAL_0347</name>
</gene>
<evidence type="ECO:0000313" key="2">
    <source>
        <dbReference type="Proteomes" id="UP000006251"/>
    </source>
</evidence>
<name>K6ZA24_9ALTE</name>
<reference evidence="2" key="1">
    <citation type="journal article" date="2014" name="Environ. Microbiol.">
        <title>Comparative genomics of the marine bacterial genus Glaciecola reveals the high degree of genomic diversity and genomic characteristic for cold adaptation.</title>
        <authorList>
            <person name="Qin Q.L."/>
            <person name="Xie B.B."/>
            <person name="Yu Y."/>
            <person name="Shu Y.L."/>
            <person name="Rong J.C."/>
            <person name="Zhang Y.J."/>
            <person name="Zhao D.L."/>
            <person name="Chen X.L."/>
            <person name="Zhang X.Y."/>
            <person name="Chen B."/>
            <person name="Zhou B.C."/>
            <person name="Zhang Y.Z."/>
        </authorList>
    </citation>
    <scope>NUCLEOTIDE SEQUENCE [LARGE SCALE GENOMIC DNA]</scope>
    <source>
        <strain evidence="2">ACAM 615</strain>
    </source>
</reference>